<keyword evidence="1" id="KW-1133">Transmembrane helix</keyword>
<dbReference type="EMBL" id="BAEO01000010">
    <property type="protein sequence ID" value="GAC17867.1"/>
    <property type="molecule type" value="Genomic_DNA"/>
</dbReference>
<comment type="caution">
    <text evidence="2">The sequence shown here is derived from an EMBL/GenBank/DDBJ whole genome shotgun (WGS) entry which is preliminary data.</text>
</comment>
<dbReference type="eggNOG" id="ENOG5032YAP">
    <property type="taxonomic scope" value="Bacteria"/>
</dbReference>
<keyword evidence="1" id="KW-0472">Membrane</keyword>
<reference evidence="2 3" key="1">
    <citation type="journal article" date="2017" name="Antonie Van Leeuwenhoek">
        <title>Rhizobium rhizosphaerae sp. nov., a novel species isolated from rice rhizosphere.</title>
        <authorList>
            <person name="Zhao J.J."/>
            <person name="Zhang J."/>
            <person name="Zhang R.J."/>
            <person name="Zhang C.W."/>
            <person name="Yin H.Q."/>
            <person name="Zhang X.X."/>
        </authorList>
    </citation>
    <scope>NUCLEOTIDE SEQUENCE [LARGE SCALE GENOMIC DNA]</scope>
    <source>
        <strain evidence="2 3">BSs20135</strain>
    </source>
</reference>
<evidence type="ECO:0000256" key="1">
    <source>
        <dbReference type="SAM" id="Phobius"/>
    </source>
</evidence>
<gene>
    <name evidence="2" type="ORF">GARC_0886</name>
</gene>
<feature type="transmembrane region" description="Helical" evidence="1">
    <location>
        <begin position="89"/>
        <end position="108"/>
    </location>
</feature>
<accession>K6YI79</accession>
<feature type="transmembrane region" description="Helical" evidence="1">
    <location>
        <begin position="20"/>
        <end position="41"/>
    </location>
</feature>
<organism evidence="2 3">
    <name type="scientific">Paraglaciecola arctica BSs20135</name>
    <dbReference type="NCBI Taxonomy" id="493475"/>
    <lineage>
        <taxon>Bacteria</taxon>
        <taxon>Pseudomonadati</taxon>
        <taxon>Pseudomonadota</taxon>
        <taxon>Gammaproteobacteria</taxon>
        <taxon>Alteromonadales</taxon>
        <taxon>Alteromonadaceae</taxon>
        <taxon>Paraglaciecola</taxon>
    </lineage>
</organism>
<dbReference type="Proteomes" id="UP000006327">
    <property type="component" value="Unassembled WGS sequence"/>
</dbReference>
<feature type="transmembrane region" description="Helical" evidence="1">
    <location>
        <begin position="120"/>
        <end position="139"/>
    </location>
</feature>
<name>K6YI79_9ALTE</name>
<dbReference type="InterPro" id="IPR021279">
    <property type="entry name" value="DUF2721"/>
</dbReference>
<evidence type="ECO:0008006" key="4">
    <source>
        <dbReference type="Google" id="ProtNLM"/>
    </source>
</evidence>
<dbReference type="AlphaFoldDB" id="K6YI79"/>
<protein>
    <recommendedName>
        <fullName evidence="4">DUF2721 domain-containing protein</fullName>
    </recommendedName>
</protein>
<keyword evidence="3" id="KW-1185">Reference proteome</keyword>
<proteinExistence type="predicted"/>
<dbReference type="Pfam" id="PF11026">
    <property type="entry name" value="DUF2721"/>
    <property type="match status" value="1"/>
</dbReference>
<evidence type="ECO:0000313" key="3">
    <source>
        <dbReference type="Proteomes" id="UP000006327"/>
    </source>
</evidence>
<sequence length="159" mass="18183">MKQLKKAITMDTTVTDLAQTIQIVVAPVFMLTGIAGFLNVMSGRLGRIVDRARIMERRVHTIKNPEFLEQSENELKNIWRRIKLINRSIGLCTASALFVCAVVVFLFLGDFWTFHLSEVIVTLFIVALFLLIFALLTFLKEVQLATRTLQMGKENMYDE</sequence>
<evidence type="ECO:0000313" key="2">
    <source>
        <dbReference type="EMBL" id="GAC17867.1"/>
    </source>
</evidence>
<keyword evidence="1" id="KW-0812">Transmembrane</keyword>